<dbReference type="Pfam" id="PF07690">
    <property type="entry name" value="MFS_1"/>
    <property type="match status" value="1"/>
</dbReference>
<dbReference type="AlphaFoldDB" id="A0A5M6BSV9"/>
<name>A0A5M6BSV9_9TREE</name>
<organism evidence="7 8">
    <name type="scientific">Kwoniella shandongensis</name>
    <dbReference type="NCBI Taxonomy" id="1734106"/>
    <lineage>
        <taxon>Eukaryota</taxon>
        <taxon>Fungi</taxon>
        <taxon>Dikarya</taxon>
        <taxon>Basidiomycota</taxon>
        <taxon>Agaricomycotina</taxon>
        <taxon>Tremellomycetes</taxon>
        <taxon>Tremellales</taxon>
        <taxon>Cryptococcaceae</taxon>
        <taxon>Kwoniella</taxon>
    </lineage>
</organism>
<dbReference type="KEGG" id="ksn:43591712"/>
<dbReference type="GO" id="GO:0016020">
    <property type="term" value="C:membrane"/>
    <property type="evidence" value="ECO:0007669"/>
    <property type="project" value="UniProtKB-SubCell"/>
</dbReference>
<keyword evidence="3 6" id="KW-1133">Transmembrane helix</keyword>
<accession>A0A5M6BSV9</accession>
<dbReference type="OrthoDB" id="3026777at2759"/>
<dbReference type="GeneID" id="43591712"/>
<dbReference type="GO" id="GO:0022857">
    <property type="term" value="F:transmembrane transporter activity"/>
    <property type="evidence" value="ECO:0007669"/>
    <property type="project" value="InterPro"/>
</dbReference>
<dbReference type="RefSeq" id="XP_031858179.1">
    <property type="nucleotide sequence ID" value="XM_032007541.1"/>
</dbReference>
<reference evidence="7" key="2">
    <citation type="submission" date="2024-01" db="EMBL/GenBank/DDBJ databases">
        <title>Comparative genomics of Cryptococcus and Kwoniella reveals pathogenesis evolution and contrasting modes of karyotype evolution via chromosome fusion or intercentromeric recombination.</title>
        <authorList>
            <person name="Coelho M.A."/>
            <person name="David-Palma M."/>
            <person name="Shea T."/>
            <person name="Bowers K."/>
            <person name="McGinley-Smith S."/>
            <person name="Mohammad A.W."/>
            <person name="Gnirke A."/>
            <person name="Yurkov A.M."/>
            <person name="Nowrousian M."/>
            <person name="Sun S."/>
            <person name="Cuomo C.A."/>
            <person name="Heitman J."/>
        </authorList>
    </citation>
    <scope>NUCLEOTIDE SEQUENCE</scope>
    <source>
        <strain evidence="7">CBS 12478</strain>
    </source>
</reference>
<dbReference type="Gene3D" id="1.20.1250.20">
    <property type="entry name" value="MFS general substrate transporter like domains"/>
    <property type="match status" value="1"/>
</dbReference>
<dbReference type="SUPFAM" id="SSF103473">
    <property type="entry name" value="MFS general substrate transporter"/>
    <property type="match status" value="1"/>
</dbReference>
<feature type="transmembrane region" description="Helical" evidence="6">
    <location>
        <begin position="177"/>
        <end position="196"/>
    </location>
</feature>
<feature type="transmembrane region" description="Helical" evidence="6">
    <location>
        <begin position="106"/>
        <end position="126"/>
    </location>
</feature>
<comment type="subcellular location">
    <subcellularLocation>
        <location evidence="1">Membrane</location>
        <topology evidence="1">Multi-pass membrane protein</topology>
    </subcellularLocation>
</comment>
<feature type="transmembrane region" description="Helical" evidence="6">
    <location>
        <begin position="284"/>
        <end position="309"/>
    </location>
</feature>
<gene>
    <name evidence="7" type="ORF">CI109_106683</name>
</gene>
<dbReference type="PANTHER" id="PTHR23507">
    <property type="entry name" value="ZGC:174356"/>
    <property type="match status" value="1"/>
</dbReference>
<evidence type="ECO:0000256" key="6">
    <source>
        <dbReference type="SAM" id="Phobius"/>
    </source>
</evidence>
<reference evidence="7" key="1">
    <citation type="submission" date="2017-08" db="EMBL/GenBank/DDBJ databases">
        <authorList>
            <person name="Cuomo C."/>
            <person name="Billmyre B."/>
            <person name="Heitman J."/>
        </authorList>
    </citation>
    <scope>NUCLEOTIDE SEQUENCE</scope>
    <source>
        <strain evidence="7">CBS 12478</strain>
    </source>
</reference>
<evidence type="ECO:0000256" key="4">
    <source>
        <dbReference type="ARBA" id="ARBA00023136"/>
    </source>
</evidence>
<feature type="transmembrane region" description="Helical" evidence="6">
    <location>
        <begin position="321"/>
        <end position="343"/>
    </location>
</feature>
<evidence type="ECO:0000256" key="5">
    <source>
        <dbReference type="SAM" id="MobiDB-lite"/>
    </source>
</evidence>
<evidence type="ECO:0000256" key="2">
    <source>
        <dbReference type="ARBA" id="ARBA00022692"/>
    </source>
</evidence>
<dbReference type="InterPro" id="IPR011701">
    <property type="entry name" value="MFS"/>
</dbReference>
<dbReference type="InterPro" id="IPR036259">
    <property type="entry name" value="MFS_trans_sf"/>
</dbReference>
<keyword evidence="2 6" id="KW-0812">Transmembrane</keyword>
<keyword evidence="4 6" id="KW-0472">Membrane</keyword>
<evidence type="ECO:0000256" key="1">
    <source>
        <dbReference type="ARBA" id="ARBA00004141"/>
    </source>
</evidence>
<keyword evidence="8" id="KW-1185">Reference proteome</keyword>
<feature type="transmembrane region" description="Helical" evidence="6">
    <location>
        <begin position="202"/>
        <end position="221"/>
    </location>
</feature>
<evidence type="ECO:0000256" key="3">
    <source>
        <dbReference type="ARBA" id="ARBA00022989"/>
    </source>
</evidence>
<evidence type="ECO:0000313" key="8">
    <source>
        <dbReference type="Proteomes" id="UP000322225"/>
    </source>
</evidence>
<proteinExistence type="predicted"/>
<feature type="transmembrane region" description="Helical" evidence="6">
    <location>
        <begin position="481"/>
        <end position="503"/>
    </location>
</feature>
<sequence length="511" mass="55969">MPADAKKSAAYSVDRLLPYLFLCTIGPSVTAASNLYVVRHLMCRYYWIRKGVDDPPLPGDDRCNDRNVEALAGSVMAALATLDGIASFLSSSYVQNLSDRFGRRPLLIGLPLLATVSTASILIAYFVKDPTIVWILLAMNGVFVAANTKTIFLPSLCVADVASDEARTRFYSRMEAIALLGPGTAFIISALLSRYIPIIGLPYYIALGTQVIAGLYAFCFIPETLHAKDNKEQGDGEDEDVEDGSDAESESQGILPESLKAPIVPLKLLIPHRHEPNGRIHWELCVVALSLLMTTAGTVFIATASLLFLSDKFNFAPENNAWMLAFLTFSRFFYLILLFPFVVRFGRAAFNRFALWQAKRKGSDGEQRPLLTRIDTTTRQEDANHFDVLLAFVSVIIDAVALGLVSLSISYQQVMASFFIMAFGAGDNPTFKSVFVSFAPPEHASEALAALDMVFSIARLASPPLLGSLYAAFIKVGRPEMLFLTAGGFCAIGALLFIPLIFARQRNKPKE</sequence>
<feature type="transmembrane region" description="Helical" evidence="6">
    <location>
        <begin position="132"/>
        <end position="156"/>
    </location>
</feature>
<feature type="region of interest" description="Disordered" evidence="5">
    <location>
        <begin position="229"/>
        <end position="252"/>
    </location>
</feature>
<dbReference type="Proteomes" id="UP000322225">
    <property type="component" value="Chromosome 12"/>
</dbReference>
<dbReference type="EMBL" id="CP144062">
    <property type="protein sequence ID" value="WWD22192.1"/>
    <property type="molecule type" value="Genomic_DNA"/>
</dbReference>
<feature type="compositionally biased region" description="Acidic residues" evidence="5">
    <location>
        <begin position="235"/>
        <end position="249"/>
    </location>
</feature>
<feature type="transmembrane region" description="Helical" evidence="6">
    <location>
        <begin position="16"/>
        <end position="37"/>
    </location>
</feature>
<feature type="transmembrane region" description="Helical" evidence="6">
    <location>
        <begin position="388"/>
        <end position="411"/>
    </location>
</feature>
<evidence type="ECO:0000313" key="7">
    <source>
        <dbReference type="EMBL" id="WWD22192.1"/>
    </source>
</evidence>
<protein>
    <submittedName>
        <fullName evidence="7">Uncharacterized protein</fullName>
    </submittedName>
</protein>
<dbReference type="PANTHER" id="PTHR23507:SF13">
    <property type="entry name" value="MFS GENERAL SUBSTRATE TRANSPORTER"/>
    <property type="match status" value="1"/>
</dbReference>